<dbReference type="VEuPathDB" id="VectorBase:AMEC022348"/>
<dbReference type="EnsemblMetazoa" id="AMEC022348-RA">
    <property type="protein sequence ID" value="AMEC022348-PA"/>
    <property type="gene ID" value="AMEC022348"/>
</dbReference>
<reference evidence="2" key="1">
    <citation type="submission" date="2014-01" db="EMBL/GenBank/DDBJ databases">
        <title>The Genome Sequence of Anopheles melas CM1001059_A (V2).</title>
        <authorList>
            <consortium name="The Broad Institute Genomics Platform"/>
            <person name="Neafsey D.E."/>
            <person name="Besansky N."/>
            <person name="Howell P."/>
            <person name="Walton C."/>
            <person name="Young S.K."/>
            <person name="Zeng Q."/>
            <person name="Gargeya S."/>
            <person name="Fitzgerald M."/>
            <person name="Haas B."/>
            <person name="Abouelleil A."/>
            <person name="Allen A.W."/>
            <person name="Alvarado L."/>
            <person name="Arachchi H.M."/>
            <person name="Berlin A.M."/>
            <person name="Chapman S.B."/>
            <person name="Gainer-Dewar J."/>
            <person name="Goldberg J."/>
            <person name="Griggs A."/>
            <person name="Gujja S."/>
            <person name="Hansen M."/>
            <person name="Howarth C."/>
            <person name="Imamovic A."/>
            <person name="Ireland A."/>
            <person name="Larimer J."/>
            <person name="McCowan C."/>
            <person name="Murphy C."/>
            <person name="Pearson M."/>
            <person name="Poon T.W."/>
            <person name="Priest M."/>
            <person name="Roberts A."/>
            <person name="Saif S."/>
            <person name="Shea T."/>
            <person name="Sisk P."/>
            <person name="Sykes S."/>
            <person name="Wortman J."/>
            <person name="Nusbaum C."/>
            <person name="Birren B."/>
        </authorList>
    </citation>
    <scope>NUCLEOTIDE SEQUENCE [LARGE SCALE GENOMIC DNA]</scope>
    <source>
        <strain evidence="2">CM1001059</strain>
    </source>
</reference>
<dbReference type="Proteomes" id="UP000075902">
    <property type="component" value="Unassembled WGS sequence"/>
</dbReference>
<dbReference type="AlphaFoldDB" id="A0A182UL28"/>
<sequence>MCGPGRPRATFLHHLVPRYAADLHREPARLEDAAGPRCTRSRWGHPQYDWLADNRIDEKEGLRKLLLQPIQQSTDHCLTARYQRCPILICLFVISFPRIPVGLGCVASIADNRTML</sequence>
<name>A0A182UL28_9DIPT</name>
<reference evidence="1" key="2">
    <citation type="submission" date="2020-05" db="UniProtKB">
        <authorList>
            <consortium name="EnsemblMetazoa"/>
        </authorList>
    </citation>
    <scope>IDENTIFICATION</scope>
    <source>
        <strain evidence="1">CM1001059</strain>
    </source>
</reference>
<organism evidence="1 2">
    <name type="scientific">Anopheles melas</name>
    <dbReference type="NCBI Taxonomy" id="34690"/>
    <lineage>
        <taxon>Eukaryota</taxon>
        <taxon>Metazoa</taxon>
        <taxon>Ecdysozoa</taxon>
        <taxon>Arthropoda</taxon>
        <taxon>Hexapoda</taxon>
        <taxon>Insecta</taxon>
        <taxon>Pterygota</taxon>
        <taxon>Neoptera</taxon>
        <taxon>Endopterygota</taxon>
        <taxon>Diptera</taxon>
        <taxon>Nematocera</taxon>
        <taxon>Culicoidea</taxon>
        <taxon>Culicidae</taxon>
        <taxon>Anophelinae</taxon>
        <taxon>Anopheles</taxon>
    </lineage>
</organism>
<keyword evidence="2" id="KW-1185">Reference proteome</keyword>
<proteinExistence type="predicted"/>
<evidence type="ECO:0000313" key="2">
    <source>
        <dbReference type="Proteomes" id="UP000075902"/>
    </source>
</evidence>
<accession>A0A182UL28</accession>
<evidence type="ECO:0000313" key="1">
    <source>
        <dbReference type="EnsemblMetazoa" id="AMEC022348-PA"/>
    </source>
</evidence>
<protein>
    <submittedName>
        <fullName evidence="1">Uncharacterized protein</fullName>
    </submittedName>
</protein>